<accession>A0AAD7HF80</accession>
<reference evidence="1" key="1">
    <citation type="submission" date="2023-03" db="EMBL/GenBank/DDBJ databases">
        <title>Massive genome expansion in bonnet fungi (Mycena s.s.) driven by repeated elements and novel gene families across ecological guilds.</title>
        <authorList>
            <consortium name="Lawrence Berkeley National Laboratory"/>
            <person name="Harder C.B."/>
            <person name="Miyauchi S."/>
            <person name="Viragh M."/>
            <person name="Kuo A."/>
            <person name="Thoen E."/>
            <person name="Andreopoulos B."/>
            <person name="Lu D."/>
            <person name="Skrede I."/>
            <person name="Drula E."/>
            <person name="Henrissat B."/>
            <person name="Morin E."/>
            <person name="Kohler A."/>
            <person name="Barry K."/>
            <person name="LaButti K."/>
            <person name="Morin E."/>
            <person name="Salamov A."/>
            <person name="Lipzen A."/>
            <person name="Mereny Z."/>
            <person name="Hegedus B."/>
            <person name="Baldrian P."/>
            <person name="Stursova M."/>
            <person name="Weitz H."/>
            <person name="Taylor A."/>
            <person name="Grigoriev I.V."/>
            <person name="Nagy L.G."/>
            <person name="Martin F."/>
            <person name="Kauserud H."/>
        </authorList>
    </citation>
    <scope>NUCLEOTIDE SEQUENCE</scope>
    <source>
        <strain evidence="1">CBHHK188m</strain>
    </source>
</reference>
<dbReference type="Proteomes" id="UP001215280">
    <property type="component" value="Unassembled WGS sequence"/>
</dbReference>
<dbReference type="EMBL" id="JARJLG010000293">
    <property type="protein sequence ID" value="KAJ7719338.1"/>
    <property type="molecule type" value="Genomic_DNA"/>
</dbReference>
<protein>
    <submittedName>
        <fullName evidence="1">Uncharacterized protein</fullName>
    </submittedName>
</protein>
<name>A0AAD7HF80_9AGAR</name>
<organism evidence="1 2">
    <name type="scientific">Mycena maculata</name>
    <dbReference type="NCBI Taxonomy" id="230809"/>
    <lineage>
        <taxon>Eukaryota</taxon>
        <taxon>Fungi</taxon>
        <taxon>Dikarya</taxon>
        <taxon>Basidiomycota</taxon>
        <taxon>Agaricomycotina</taxon>
        <taxon>Agaricomycetes</taxon>
        <taxon>Agaricomycetidae</taxon>
        <taxon>Agaricales</taxon>
        <taxon>Marasmiineae</taxon>
        <taxon>Mycenaceae</taxon>
        <taxon>Mycena</taxon>
    </lineage>
</organism>
<evidence type="ECO:0000313" key="1">
    <source>
        <dbReference type="EMBL" id="KAJ7719338.1"/>
    </source>
</evidence>
<gene>
    <name evidence="1" type="ORF">DFH07DRAFT_314442</name>
</gene>
<comment type="caution">
    <text evidence="1">The sequence shown here is derived from an EMBL/GenBank/DDBJ whole genome shotgun (WGS) entry which is preliminary data.</text>
</comment>
<sequence length="237" mass="26141">MDLRENYVEIVDLDLHKGIHDVCLLVRMPNSRHDNPFSSPVICGSVAAVTLSATEGRYNLLLIDCEAHLMIVLSRILLSSSDYPAPMLTLFSMQCLVALVPRHIILRATSQTGEDEIHLILSQDLFTLHGGPAEIGAHSISVMVNELPSISTQRIAPGSLSSRREPFAWNSYDQMSVHACPLHRDTYRLWVYASKRPSHGITSPLDSTLSSFDISIVGPHPAELRPRTCVPALGPML</sequence>
<dbReference type="AlphaFoldDB" id="A0AAD7HF80"/>
<proteinExistence type="predicted"/>
<evidence type="ECO:0000313" key="2">
    <source>
        <dbReference type="Proteomes" id="UP001215280"/>
    </source>
</evidence>
<keyword evidence="2" id="KW-1185">Reference proteome</keyword>